<feature type="region of interest" description="Disordered" evidence="3">
    <location>
        <begin position="800"/>
        <end position="821"/>
    </location>
</feature>
<evidence type="ECO:0000256" key="2">
    <source>
        <dbReference type="SAM" id="Coils"/>
    </source>
</evidence>
<feature type="region of interest" description="Disordered" evidence="3">
    <location>
        <begin position="906"/>
        <end position="978"/>
    </location>
</feature>
<feature type="region of interest" description="Disordered" evidence="3">
    <location>
        <begin position="1484"/>
        <end position="1506"/>
    </location>
</feature>
<feature type="coiled-coil region" evidence="2">
    <location>
        <begin position="63"/>
        <end position="160"/>
    </location>
</feature>
<feature type="compositionally biased region" description="Low complexity" evidence="3">
    <location>
        <begin position="217"/>
        <end position="247"/>
    </location>
</feature>
<dbReference type="EMBL" id="GL378350">
    <property type="protein sequence ID" value="EFJ46555.1"/>
    <property type="molecule type" value="Genomic_DNA"/>
</dbReference>
<feature type="compositionally biased region" description="Gly residues" evidence="3">
    <location>
        <begin position="917"/>
        <end position="934"/>
    </location>
</feature>
<gene>
    <name evidence="4" type="ORF">VOLCADRAFT_92991</name>
</gene>
<feature type="region of interest" description="Disordered" evidence="3">
    <location>
        <begin position="502"/>
        <end position="536"/>
    </location>
</feature>
<feature type="compositionally biased region" description="Low complexity" evidence="3">
    <location>
        <begin position="1224"/>
        <end position="1240"/>
    </location>
</feature>
<protein>
    <submittedName>
        <fullName evidence="4">Uncharacterized protein</fullName>
    </submittedName>
</protein>
<proteinExistence type="inferred from homology"/>
<feature type="compositionally biased region" description="Gly residues" evidence="3">
    <location>
        <begin position="942"/>
        <end position="953"/>
    </location>
</feature>
<dbReference type="OrthoDB" id="276323at2759"/>
<reference evidence="4 5" key="1">
    <citation type="journal article" date="2010" name="Science">
        <title>Genomic analysis of organismal complexity in the multicellular green alga Volvox carteri.</title>
        <authorList>
            <person name="Prochnik S.E."/>
            <person name="Umen J."/>
            <person name="Nedelcu A.M."/>
            <person name="Hallmann A."/>
            <person name="Miller S.M."/>
            <person name="Nishii I."/>
            <person name="Ferris P."/>
            <person name="Kuo A."/>
            <person name="Mitros T."/>
            <person name="Fritz-Laylin L.K."/>
            <person name="Hellsten U."/>
            <person name="Chapman J."/>
            <person name="Simakov O."/>
            <person name="Rensing S.A."/>
            <person name="Terry A."/>
            <person name="Pangilinan J."/>
            <person name="Kapitonov V."/>
            <person name="Jurka J."/>
            <person name="Salamov A."/>
            <person name="Shapiro H."/>
            <person name="Schmutz J."/>
            <person name="Grimwood J."/>
            <person name="Lindquist E."/>
            <person name="Lucas S."/>
            <person name="Grigoriev I.V."/>
            <person name="Schmitt R."/>
            <person name="Kirk D."/>
            <person name="Rokhsar D.S."/>
        </authorList>
    </citation>
    <scope>NUCLEOTIDE SEQUENCE [LARGE SCALE GENOMIC DNA]</scope>
    <source>
        <strain evidence="5">f. Nagariensis / Eve</strain>
    </source>
</reference>
<evidence type="ECO:0000313" key="4">
    <source>
        <dbReference type="EMBL" id="EFJ46555.1"/>
    </source>
</evidence>
<accession>D8U117</accession>
<keyword evidence="2" id="KW-0175">Coiled coil</keyword>
<feature type="compositionally biased region" description="Polar residues" evidence="3">
    <location>
        <begin position="505"/>
        <end position="536"/>
    </location>
</feature>
<dbReference type="KEGG" id="vcn:VOLCADRAFT_92991"/>
<dbReference type="eggNOG" id="KOG1981">
    <property type="taxonomic scope" value="Eukaryota"/>
</dbReference>
<dbReference type="RefSeq" id="XP_002952412.1">
    <property type="nucleotide sequence ID" value="XM_002952366.1"/>
</dbReference>
<feature type="region of interest" description="Disordered" evidence="3">
    <location>
        <begin position="453"/>
        <end position="473"/>
    </location>
</feature>
<organism evidence="5">
    <name type="scientific">Volvox carteri f. nagariensis</name>
    <dbReference type="NCBI Taxonomy" id="3068"/>
    <lineage>
        <taxon>Eukaryota</taxon>
        <taxon>Viridiplantae</taxon>
        <taxon>Chlorophyta</taxon>
        <taxon>core chlorophytes</taxon>
        <taxon>Chlorophyceae</taxon>
        <taxon>CS clade</taxon>
        <taxon>Chlamydomonadales</taxon>
        <taxon>Volvocaceae</taxon>
        <taxon>Volvox</taxon>
    </lineage>
</organism>
<name>D8U117_VOLCA</name>
<dbReference type="PANTHER" id="PTHR12832:SF11">
    <property type="entry name" value="LD23868P"/>
    <property type="match status" value="1"/>
</dbReference>
<sequence>MKISGGTQKAAERAAAEERRARRLEQLQARGYTAAAIVLVGFGDVTHGHARLAAAEVNRATSLAQLQRRVAATSQRREDAAERAAAAAAERASVAAERLEAELAAAESRREALRGAELERLRAEHELVLSRLVSSQERAAAGAEQQRSRLEARLRSAASEREARLARRAARAGSKVERARARGAQTREMQQQEIESRRQALEQKLETARRRRQDLRPLPAAASLQSKSPSPSLPSSPIRSPQRSRAAAGGGGDAAPRDLVVAVPSESHSDDGGSSDDATATAAIMATSETDILEAMVADISTAASEGSGGAAAVAADSSDDSGGATAAAAAAAEAEAEAEAEVSSRLEGLRRSISSRRLQQVWREFVQSKRTTRTLAEAFVAQGITNVRLPAAPMPSEAAMAAEDAAARAAGAVDVPRRPGPAPGPAAVNTAAVVIGLGSPSPRGSAAAAAMARMEPQGHSQGDEGGDGFDRFASALRSPTTLKATQALMRRLEQRLEARLAVPSSLSGSKSQHSNQGPSQVQCSSPDGSTSQSPAATSVSRLLRLLYPTAPRNATLERYPPRVLLCAFMIVRHPEVVFSGSGPREVALAAAARDLVDRFETLLERIIFAPAEVPPAAAAAAAAPEPAGPLPWSSPPTYVAASPVARGMEELIRRQRATAAAAVLGGGGSFGLLPPTSPSGSSSPYMTIGSLMVQFDDAWLRYLDQFVAWKGADAASLESELVRCSAALESSMLRKCRGNPFSDRVRRSSDLQAVIAQVAHDQSLLRERIAKLGGEAGLGRLQAALEAARQAVAAELAERGAGGAGSGSGTPSEADTTDAESPSASFAVRFIIFPAAVSPFLARPHLARRTCLTEIDPATPAPLSLDTPPVAAPSPAAAVVPAAASAPIPAPPRPLRPRGELNWPGYVDTDTTPHFGDGGGASGSGVGGAGGGNSTVANSDRGGGGGGGGGGAAVAPSPLSASPKSPGSLRSTLLGPEGAAEGSAVHAVTPLDTALISNAALVHEMLLAGSTGSYRLPTAEAEASWNRAVAAVSLDAGGLAVLHSEAPLEPGELQHMSQEQLIRTLRSRTAAIAECAFWDNVIATLALALQPLPAGLAATRGSSVARLAGVLAPLLSEVAFDVAAIVSPPQQAFALRAEFSESVIRSKITAGAAAGSGGGGGGSSGADGGGAAVVAAVQGALGVLQRLAGLLVAAGAPAREEAALSAQGLMQQRLGAALTEFAQKQQQQPSQDAGAGSDVSEGEGEGEGAALPPPSPLAAALGRAVRLLAAQVKLLRVDAANGRLQALAASLHGDGGVSYLRSKFAAIFRLEGPSGTATAITTTANADAAVAATGPPASPTCVQQQQQPQVLVLVLVLVQSLVDPASGAFRSITNALAAALLAHITLGTPTPPTTQQTQGSVAGASGGGFGGGPAAAVAAMLLGRVGASHLAADVAALGAQLLALCAVNEAVHGELYEEMYGQIMQGGRNGVHLHFCLQADEEEATAAEHPPPHHQHQHQESRPDN</sequence>
<evidence type="ECO:0000256" key="1">
    <source>
        <dbReference type="ARBA" id="ARBA00010954"/>
    </source>
</evidence>
<keyword evidence="5" id="KW-1185">Reference proteome</keyword>
<feature type="region of interest" description="Disordered" evidence="3">
    <location>
        <begin position="163"/>
        <end position="257"/>
    </location>
</feature>
<feature type="region of interest" description="Disordered" evidence="3">
    <location>
        <begin position="1222"/>
        <end position="1256"/>
    </location>
</feature>
<dbReference type="InterPro" id="IPR008862">
    <property type="entry name" value="Tcp11"/>
</dbReference>
<feature type="compositionally biased region" description="Basic and acidic residues" evidence="3">
    <location>
        <begin position="194"/>
        <end position="208"/>
    </location>
</feature>
<evidence type="ECO:0000256" key="3">
    <source>
        <dbReference type="SAM" id="MobiDB-lite"/>
    </source>
</evidence>
<dbReference type="PANTHER" id="PTHR12832">
    <property type="entry name" value="TESTIS-SPECIFIC PROTEIN PBS13 T-COMPLEX 11"/>
    <property type="match status" value="1"/>
</dbReference>
<feature type="compositionally biased region" description="Low complexity" evidence="3">
    <location>
        <begin position="954"/>
        <end position="969"/>
    </location>
</feature>
<evidence type="ECO:0000313" key="5">
    <source>
        <dbReference type="Proteomes" id="UP000001058"/>
    </source>
</evidence>
<dbReference type="Proteomes" id="UP000001058">
    <property type="component" value="Unassembled WGS sequence"/>
</dbReference>
<dbReference type="GeneID" id="9628588"/>
<dbReference type="GO" id="GO:0007165">
    <property type="term" value="P:signal transduction"/>
    <property type="evidence" value="ECO:0007669"/>
    <property type="project" value="TreeGrafter"/>
</dbReference>
<comment type="similarity">
    <text evidence="1">Belongs to the TCP11 family.</text>
</comment>
<dbReference type="InParanoid" id="D8U117"/>